<dbReference type="PATRIC" id="fig|1215343.11.peg.1331"/>
<keyword evidence="1" id="KW-1133">Transmembrane helix</keyword>
<organism evidence="2 3">
    <name type="scientific">Liberibacter crescens (strain BT-1)</name>
    <dbReference type="NCBI Taxonomy" id="1215343"/>
    <lineage>
        <taxon>Bacteria</taxon>
        <taxon>Pseudomonadati</taxon>
        <taxon>Pseudomonadota</taxon>
        <taxon>Alphaproteobacteria</taxon>
        <taxon>Hyphomicrobiales</taxon>
        <taxon>Rhizobiaceae</taxon>
        <taxon>Liberibacter</taxon>
    </lineage>
</organism>
<name>L0EWE3_LIBCB</name>
<accession>L0EWE3</accession>
<dbReference type="RefSeq" id="WP_015273707.1">
    <property type="nucleotide sequence ID" value="NC_019907.1"/>
</dbReference>
<gene>
    <name evidence="2" type="ordered locus">B488_12900</name>
</gene>
<proteinExistence type="predicted"/>
<evidence type="ECO:0000313" key="2">
    <source>
        <dbReference type="EMBL" id="AGA65282.1"/>
    </source>
</evidence>
<evidence type="ECO:0008006" key="4">
    <source>
        <dbReference type="Google" id="ProtNLM"/>
    </source>
</evidence>
<dbReference type="Pfam" id="PF04964">
    <property type="entry name" value="Flp_Fap"/>
    <property type="match status" value="1"/>
</dbReference>
<keyword evidence="3" id="KW-1185">Reference proteome</keyword>
<sequence length="58" mass="6421">MSFNILQVFFKDESGATAIEYVFLTSLVAMAMILVLTKTTQSINNNFNVIISAMNTVN</sequence>
<evidence type="ECO:0000313" key="3">
    <source>
        <dbReference type="Proteomes" id="UP000010799"/>
    </source>
</evidence>
<keyword evidence="1" id="KW-0812">Transmembrane</keyword>
<dbReference type="Proteomes" id="UP000010799">
    <property type="component" value="Chromosome"/>
</dbReference>
<dbReference type="KEGG" id="lcc:B488_12900"/>
<feature type="transmembrane region" description="Helical" evidence="1">
    <location>
        <begin position="18"/>
        <end position="37"/>
    </location>
</feature>
<dbReference type="STRING" id="1215343.B488_12900"/>
<reference evidence="2 3" key="1">
    <citation type="journal article" date="2012" name="Stand. Genomic Sci.">
        <title>Complete genome sequence of Liberibacter crescens BT-1.</title>
        <authorList>
            <person name="Leonard M.T."/>
            <person name="Fagen J.R."/>
            <person name="Davis-Richardson A.G."/>
            <person name="Davis M.J."/>
            <person name="Triplett E.W."/>
        </authorList>
    </citation>
    <scope>NUCLEOTIDE SEQUENCE [LARGE SCALE GENOMIC DNA]</scope>
    <source>
        <strain evidence="2 3">BT-1</strain>
    </source>
</reference>
<keyword evidence="1" id="KW-0472">Membrane</keyword>
<dbReference type="AlphaFoldDB" id="L0EWE3"/>
<dbReference type="InterPro" id="IPR007047">
    <property type="entry name" value="Flp_Fap"/>
</dbReference>
<dbReference type="HOGENOM" id="CLU_171854_5_0_5"/>
<dbReference type="EMBL" id="CP003789">
    <property type="protein sequence ID" value="AGA65282.1"/>
    <property type="molecule type" value="Genomic_DNA"/>
</dbReference>
<protein>
    <recommendedName>
        <fullName evidence="4">Flp pilus assembly protein, pilin Flp</fullName>
    </recommendedName>
</protein>
<evidence type="ECO:0000256" key="1">
    <source>
        <dbReference type="SAM" id="Phobius"/>
    </source>
</evidence>